<sequence length="356" mass="41713">MLKLEFFIYLGVNSGGKYHQNQRRFNWICFLPWHTRGASYQETMSRFTQMLGNWISFPSMEEYLSSRTYSWWLSMLLILPCSIIIMTYLFICAISFLLYVHKKRNNRQETDFDTKFWKKPKQITFQVLDIFGKIWHGYEVFGMEHLPKGPVLIIFYHPVCTIDYFFLVARLFKETGRECFTIIDHAIYRFPGWKTALDAAGLKDFNKAECVEILKKGHSLGIAPGGGREGNFGTDYNIMWGNRTGFARIALEAKVPIIPIFTQNICEAYRNIGKSRLTRWLYEKTRLLYLPVYGPFPVKLRTYIGEPIPYDPNITAAELAEKTKTAIENLRDKHQKRPGNILRALSERFDKHYKAD</sequence>
<keyword evidence="1" id="KW-0472">Membrane</keyword>
<dbReference type="Proteomes" id="UP000472272">
    <property type="component" value="Chromosome 7"/>
</dbReference>
<evidence type="ECO:0000259" key="2">
    <source>
        <dbReference type="SMART" id="SM00563"/>
    </source>
</evidence>
<keyword evidence="1" id="KW-0812">Transmembrane</keyword>
<dbReference type="AlphaFoldDB" id="A0A670I303"/>
<dbReference type="InterPro" id="IPR002123">
    <property type="entry name" value="Plipid/glycerol_acylTrfase"/>
</dbReference>
<dbReference type="PANTHER" id="PTHR22753">
    <property type="entry name" value="TRANSMEMBRANE PROTEIN 68"/>
    <property type="match status" value="1"/>
</dbReference>
<feature type="transmembrane region" description="Helical" evidence="1">
    <location>
        <begin position="69"/>
        <end position="100"/>
    </location>
</feature>
<keyword evidence="4" id="KW-1185">Reference proteome</keyword>
<accession>A0A670I303</accession>
<proteinExistence type="predicted"/>
<gene>
    <name evidence="3" type="primary">LOC114600062</name>
</gene>
<feature type="domain" description="Phospholipid/glycerol acyltransferase" evidence="2">
    <location>
        <begin position="151"/>
        <end position="265"/>
    </location>
</feature>
<dbReference type="Ensembl" id="ENSPMRT00000006663.1">
    <property type="protein sequence ID" value="ENSPMRP00000006261.1"/>
    <property type="gene ID" value="ENSPMRG00000004183.1"/>
</dbReference>
<dbReference type="CDD" id="cd07987">
    <property type="entry name" value="LPLAT_MGAT-like"/>
    <property type="match status" value="1"/>
</dbReference>
<reference evidence="3" key="2">
    <citation type="submission" date="2025-08" db="UniProtKB">
        <authorList>
            <consortium name="Ensembl"/>
        </authorList>
    </citation>
    <scope>IDENTIFICATION</scope>
</reference>
<reference evidence="3 4" key="1">
    <citation type="journal article" date="2019" name="Proc. Natl. Acad. Sci. U.S.A.">
        <title>Regulatory changes in pterin and carotenoid genes underlie balanced color polymorphisms in the wall lizard.</title>
        <authorList>
            <person name="Andrade P."/>
            <person name="Pinho C."/>
            <person name="Perez I de Lanuza G."/>
            <person name="Afonso S."/>
            <person name="Brejcha J."/>
            <person name="Rubin C.J."/>
            <person name="Wallerman O."/>
            <person name="Pereira P."/>
            <person name="Sabatino S.J."/>
            <person name="Bellati A."/>
            <person name="Pellitteri-Rosa D."/>
            <person name="Bosakova Z."/>
            <person name="Bunikis I."/>
            <person name="Carretero M.A."/>
            <person name="Feiner N."/>
            <person name="Marsik P."/>
            <person name="Pauperio F."/>
            <person name="Salvi D."/>
            <person name="Soler L."/>
            <person name="While G.M."/>
            <person name="Uller T."/>
            <person name="Font E."/>
            <person name="Andersson L."/>
            <person name="Carneiro M."/>
        </authorList>
    </citation>
    <scope>NUCLEOTIDE SEQUENCE</scope>
</reference>
<dbReference type="SUPFAM" id="SSF69593">
    <property type="entry name" value="Glycerol-3-phosphate (1)-acyltransferase"/>
    <property type="match status" value="1"/>
</dbReference>
<keyword evidence="1" id="KW-1133">Transmembrane helix</keyword>
<organism evidence="3 4">
    <name type="scientific">Podarcis muralis</name>
    <name type="common">Wall lizard</name>
    <name type="synonym">Lacerta muralis</name>
    <dbReference type="NCBI Taxonomy" id="64176"/>
    <lineage>
        <taxon>Eukaryota</taxon>
        <taxon>Metazoa</taxon>
        <taxon>Chordata</taxon>
        <taxon>Craniata</taxon>
        <taxon>Vertebrata</taxon>
        <taxon>Euteleostomi</taxon>
        <taxon>Lepidosauria</taxon>
        <taxon>Squamata</taxon>
        <taxon>Bifurcata</taxon>
        <taxon>Unidentata</taxon>
        <taxon>Episquamata</taxon>
        <taxon>Laterata</taxon>
        <taxon>Lacertibaenia</taxon>
        <taxon>Lacertidae</taxon>
        <taxon>Podarcis</taxon>
    </lineage>
</organism>
<name>A0A670I303_PODMU</name>
<evidence type="ECO:0000256" key="1">
    <source>
        <dbReference type="SAM" id="Phobius"/>
    </source>
</evidence>
<dbReference type="PANTHER" id="PTHR22753:SF23">
    <property type="entry name" value="TRANSMEMBRANE PROTEIN 68"/>
    <property type="match status" value="1"/>
</dbReference>
<dbReference type="SMART" id="SM00563">
    <property type="entry name" value="PlsC"/>
    <property type="match status" value="1"/>
</dbReference>
<dbReference type="GO" id="GO:0016746">
    <property type="term" value="F:acyltransferase activity"/>
    <property type="evidence" value="ECO:0007669"/>
    <property type="project" value="InterPro"/>
</dbReference>
<protein>
    <submittedName>
        <fullName evidence="3">Transmembrane protein 68-like</fullName>
    </submittedName>
</protein>
<dbReference type="GO" id="GO:0016020">
    <property type="term" value="C:membrane"/>
    <property type="evidence" value="ECO:0007669"/>
    <property type="project" value="TreeGrafter"/>
</dbReference>
<reference evidence="3" key="3">
    <citation type="submission" date="2025-09" db="UniProtKB">
        <authorList>
            <consortium name="Ensembl"/>
        </authorList>
    </citation>
    <scope>IDENTIFICATION</scope>
</reference>
<dbReference type="Pfam" id="PF01553">
    <property type="entry name" value="Acyltransferase"/>
    <property type="match status" value="1"/>
</dbReference>
<dbReference type="GeneTree" id="ENSGT00390000011782"/>
<evidence type="ECO:0000313" key="4">
    <source>
        <dbReference type="Proteomes" id="UP000472272"/>
    </source>
</evidence>
<evidence type="ECO:0000313" key="3">
    <source>
        <dbReference type="Ensembl" id="ENSPMRP00000006261.1"/>
    </source>
</evidence>